<keyword evidence="7" id="KW-0966">Cell projection</keyword>
<dbReference type="RefSeq" id="WP_041771675.1">
    <property type="nucleotide sequence ID" value="NC_015740.1"/>
</dbReference>
<sequence length="156" mass="16930">MHETALLEQLTEDIGIAHQLLELIDEEFAALGNRDLAGLEAILTKKQPLLALLGQHGAQRSQWLTGQQLTPDRNGLQAAVSGSPSGETILEQARTLEAELESCRSANERNGRLIRANQSALGSMLHILQGKDDTPDLYDNRGGASKSKQQRPLSQA</sequence>
<comment type="similarity">
    <text evidence="2">Belongs to the FlgN family.</text>
</comment>
<evidence type="ECO:0000256" key="1">
    <source>
        <dbReference type="ARBA" id="ARBA00002397"/>
    </source>
</evidence>
<accession>A0A3R8WP98</accession>
<evidence type="ECO:0000256" key="4">
    <source>
        <dbReference type="SAM" id="MobiDB-lite"/>
    </source>
</evidence>
<gene>
    <name evidence="5" type="ORF">G7024_07755</name>
    <name evidence="7" type="ORF">N5C32_15860</name>
    <name evidence="6" type="ORF">N5D09_05305</name>
</gene>
<comment type="function">
    <text evidence="1">Required for the efficient initiation of filament assembly.</text>
</comment>
<comment type="caution">
    <text evidence="7">The sequence shown here is derived from an EMBL/GenBank/DDBJ whole genome shotgun (WGS) entry which is preliminary data.</text>
</comment>
<keyword evidence="7" id="KW-0969">Cilium</keyword>
<dbReference type="Proteomes" id="UP001161139">
    <property type="component" value="Unassembled WGS sequence"/>
</dbReference>
<reference evidence="5" key="1">
    <citation type="submission" date="2020-02" db="EMBL/GenBank/DDBJ databases">
        <title>Synteny-based analysis reveals conserved mechanism for high triclosan tolerance in Pseudomonas, as well as instances of horizontal transfer.</title>
        <authorList>
            <person name="Mcfarland A.G."/>
            <person name="Bertucci H.K."/>
            <person name="Litmann E."/>
            <person name="Shen J."/>
            <person name="Huttenhower C."/>
            <person name="Hartmann E.M."/>
        </authorList>
    </citation>
    <scope>NUCLEOTIDE SEQUENCE</scope>
    <source>
        <strain evidence="5">109A1</strain>
    </source>
</reference>
<dbReference type="SUPFAM" id="SSF140566">
    <property type="entry name" value="FlgN-like"/>
    <property type="match status" value="1"/>
</dbReference>
<dbReference type="InterPro" id="IPR036679">
    <property type="entry name" value="FlgN-like_sf"/>
</dbReference>
<evidence type="ECO:0000313" key="7">
    <source>
        <dbReference type="EMBL" id="MDH1237513.1"/>
    </source>
</evidence>
<evidence type="ECO:0000256" key="3">
    <source>
        <dbReference type="ARBA" id="ARBA00022795"/>
    </source>
</evidence>
<organism evidence="7 8">
    <name type="scientific">Stutzerimonas stutzeri</name>
    <name type="common">Pseudomonas stutzeri</name>
    <dbReference type="NCBI Taxonomy" id="316"/>
    <lineage>
        <taxon>Bacteria</taxon>
        <taxon>Pseudomonadati</taxon>
        <taxon>Pseudomonadota</taxon>
        <taxon>Gammaproteobacteria</taxon>
        <taxon>Pseudomonadales</taxon>
        <taxon>Pseudomonadaceae</taxon>
        <taxon>Stutzerimonas</taxon>
    </lineage>
</organism>
<dbReference type="Proteomes" id="UP001138621">
    <property type="component" value="Unassembled WGS sequence"/>
</dbReference>
<dbReference type="AlphaFoldDB" id="A0A3R8WP98"/>
<evidence type="ECO:0000313" key="8">
    <source>
        <dbReference type="Proteomes" id="UP001158500"/>
    </source>
</evidence>
<dbReference type="Proteomes" id="UP001158500">
    <property type="component" value="Unassembled WGS sequence"/>
</dbReference>
<dbReference type="EMBL" id="JAOCAE010000010">
    <property type="protein sequence ID" value="MDH1237513.1"/>
    <property type="molecule type" value="Genomic_DNA"/>
</dbReference>
<reference evidence="7" key="2">
    <citation type="submission" date="2022-09" db="EMBL/GenBank/DDBJ databases">
        <title>Intensive care unit water sources are persistently colonized with multi-drug resistant bacteria and are the site of extensive horizontal gene transfer of antibiotic resistance genes.</title>
        <authorList>
            <person name="Diorio-Toth L."/>
        </authorList>
    </citation>
    <scope>NUCLEOTIDE SEQUENCE</scope>
    <source>
        <strain evidence="6">GD03864</strain>
        <strain evidence="7">GD03947</strain>
    </source>
</reference>
<dbReference type="Gene3D" id="1.20.58.300">
    <property type="entry name" value="FlgN-like"/>
    <property type="match status" value="1"/>
</dbReference>
<proteinExistence type="inferred from homology"/>
<feature type="compositionally biased region" description="Polar residues" evidence="4">
    <location>
        <begin position="146"/>
        <end position="156"/>
    </location>
</feature>
<name>A0A3R8WP98_STUST</name>
<dbReference type="Pfam" id="PF05130">
    <property type="entry name" value="FlgN"/>
    <property type="match status" value="1"/>
</dbReference>
<dbReference type="InterPro" id="IPR007809">
    <property type="entry name" value="FlgN-like"/>
</dbReference>
<dbReference type="EMBL" id="JAAMRD010000005">
    <property type="protein sequence ID" value="MBA1304301.1"/>
    <property type="molecule type" value="Genomic_DNA"/>
</dbReference>
<evidence type="ECO:0000256" key="2">
    <source>
        <dbReference type="ARBA" id="ARBA00007703"/>
    </source>
</evidence>
<keyword evidence="7" id="KW-0282">Flagellum</keyword>
<evidence type="ECO:0000313" key="5">
    <source>
        <dbReference type="EMBL" id="MBA1304301.1"/>
    </source>
</evidence>
<dbReference type="EMBL" id="JAOCDG010000006">
    <property type="protein sequence ID" value="MDH0687497.1"/>
    <property type="molecule type" value="Genomic_DNA"/>
</dbReference>
<evidence type="ECO:0000313" key="6">
    <source>
        <dbReference type="EMBL" id="MDH0687497.1"/>
    </source>
</evidence>
<dbReference type="GO" id="GO:0044780">
    <property type="term" value="P:bacterial-type flagellum assembly"/>
    <property type="evidence" value="ECO:0007669"/>
    <property type="project" value="InterPro"/>
</dbReference>
<keyword evidence="3" id="KW-1005">Bacterial flagellum biogenesis</keyword>
<protein>
    <submittedName>
        <fullName evidence="7">Flagellar protein FlgN</fullName>
    </submittedName>
</protein>
<feature type="region of interest" description="Disordered" evidence="4">
    <location>
        <begin position="132"/>
        <end position="156"/>
    </location>
</feature>